<feature type="compositionally biased region" description="Low complexity" evidence="1">
    <location>
        <begin position="1373"/>
        <end position="1383"/>
    </location>
</feature>
<dbReference type="InterPro" id="IPR054789">
    <property type="entry name" value="P97_adhes_N"/>
</dbReference>
<dbReference type="EMBL" id="AE017243">
    <property type="protein sequence ID" value="AAZ44579.1"/>
    <property type="molecule type" value="Genomic_DNA"/>
</dbReference>
<name>Q4A9J2_MESHJ</name>
<accession>Q4A9J2</accession>
<protein>
    <submittedName>
        <fullName evidence="2">Putative P216 surface protein</fullName>
    </submittedName>
</protein>
<dbReference type="Proteomes" id="UP000000548">
    <property type="component" value="Chromosome"/>
</dbReference>
<reference evidence="2 3" key="1">
    <citation type="journal article" date="2005" name="J. Bacteriol.">
        <title>Swine and poultry pathogens: the complete genome sequences of two strains of Mycoplasma hyopneumoniae and a strain of Mycoplasma synoviae.</title>
        <authorList>
            <person name="Vasconcelos A.T."/>
            <person name="Ferreira H.B."/>
            <person name="Bizarro C.V."/>
            <person name="Bonatto S.L."/>
            <person name="Carvalho M.O."/>
            <person name="Pinto P.M."/>
            <person name="Almeida D.F."/>
            <person name="Almeida L.G."/>
            <person name="Almeida R."/>
            <person name="Alves-Filho L."/>
            <person name="Assuncao E.N."/>
            <person name="Azevedo V.A."/>
            <person name="Bogo M.R."/>
            <person name="Brigido M.M."/>
            <person name="Brocchi M."/>
            <person name="Burity H.A."/>
            <person name="Camargo A.A."/>
            <person name="Camargo S.S."/>
            <person name="Carepo M.S."/>
            <person name="Carraro D.M."/>
            <person name="de Mattos Cascardo J.C."/>
            <person name="Castro L.A."/>
            <person name="Cavalcanti G."/>
            <person name="Chemale G."/>
            <person name="Collevatti R.G."/>
            <person name="Cunha C.W."/>
            <person name="Dallagiovanna B."/>
            <person name="Dambros B.P."/>
            <person name="Dellagostin O.A."/>
            <person name="Falcao C."/>
            <person name="Fantinatti-Garboggini F."/>
            <person name="Felipe M.S."/>
            <person name="Fiorentin L."/>
            <person name="Franco G.R."/>
            <person name="Freitas N.S."/>
            <person name="Frias D."/>
            <person name="Grangeiro T.B."/>
            <person name="Grisard E.C."/>
            <person name="Guimaraes C.T."/>
            <person name="Hungria M."/>
            <person name="Jardim S.N."/>
            <person name="Krieger M.A."/>
            <person name="Laurino J.P."/>
            <person name="Lima L.F."/>
            <person name="Lopes M.I."/>
            <person name="Loreto E.L."/>
            <person name="Madeira H.M."/>
            <person name="Manfio G.P."/>
            <person name="Maranhao A.Q."/>
            <person name="Martinkovics C.T."/>
            <person name="Medeiros S.R."/>
            <person name="Moreira M.A."/>
            <person name="Neiva M."/>
            <person name="Ramalho-Neto C.E."/>
            <person name="Nicolas M.F."/>
            <person name="Oliveira S.C."/>
            <person name="Paixao R.F."/>
            <person name="Pedrosa F.O."/>
            <person name="Pena S.D."/>
            <person name="Pereira M."/>
            <person name="Pereira-Ferrari L."/>
            <person name="Piffer I."/>
            <person name="Pinto L.S."/>
            <person name="Potrich D.P."/>
            <person name="Salim A.C."/>
            <person name="Santos F.R."/>
            <person name="Schmitt R."/>
            <person name="Schneider M.P."/>
            <person name="Schrank A."/>
            <person name="Schrank I.S."/>
            <person name="Schuck A.F."/>
            <person name="Seuanez H.N."/>
            <person name="Silva D.W."/>
            <person name="Silva R."/>
            <person name="Silva S.C."/>
            <person name="Soares C.M."/>
            <person name="Souza K.R."/>
            <person name="Souza R.C."/>
            <person name="Staats C.C."/>
            <person name="Steffens M.B."/>
            <person name="Teixeira S.M."/>
            <person name="Urmenyi T.P."/>
            <person name="Vainstein M.H."/>
            <person name="Zuccherato L.W."/>
            <person name="Simpson A.J."/>
            <person name="Zaha A."/>
        </authorList>
    </citation>
    <scope>NUCLEOTIDE SEQUENCE [LARGE SCALE GENOMIC DNA]</scope>
    <source>
        <strain evidence="3">J / ATCC 25934 / NCTC 10110</strain>
    </source>
</reference>
<evidence type="ECO:0000256" key="1">
    <source>
        <dbReference type="SAM" id="MobiDB-lite"/>
    </source>
</evidence>
<gene>
    <name evidence="2" type="ordered locus">MHJ_0493</name>
</gene>
<evidence type="ECO:0000313" key="3">
    <source>
        <dbReference type="Proteomes" id="UP000000548"/>
    </source>
</evidence>
<dbReference type="NCBIfam" id="NF045828">
    <property type="entry name" value="P97_adhes_Nterm"/>
    <property type="match status" value="1"/>
</dbReference>
<feature type="region of interest" description="Disordered" evidence="1">
    <location>
        <begin position="1370"/>
        <end position="1394"/>
    </location>
</feature>
<dbReference type="GeneID" id="41334794"/>
<sequence length="1878" mass="215748">MKNKKSTLLLATAAAIIGSTVFGTVVGLASKVKYRGVNPTQGVISQLGLIDSVAFKPSIANFTSDYQSVKKALLNWKTFDPKSSEFTDFVSKFDFLTNNGRTVLEIPKKYQVVISEFSPEDDKERFRLGFHLKEKLEDGNIAQSATKFIYLLPLDMPKAALGQYSYIVDKNFNNLIIHPLSNFSAQSIKPLALTRSSDFIAKLNQFKNQDELWVYLEKFFDLEALKANIRLQTADFSFEKGNLVDPFVYSFIRNPQNGKEWASDLNQDQKTVRLYLRTEFSPQAKTILKDYKYKDETFLSSIDLKASNGTSLFANENDLKDQLDVDLLDVSDYFGGQSETITSNSQVKPVPASERSLKDRVKFKKDQQKPRIEKFSLYEYDALSFYSQLQELVSKPNSIKDLVNATLARNLRFSLGKYNFLFDDLASHLDYTFLVSKAKIKQSSITKKLFIELPIKISLKSSILGDQEPNIKTLFEKEVTFKLDNFRDVEIEKAFGLLYPGVNEELEQARREQRASLEKEKAKKGLKEFSQQKDENLKAINNQDGLEEDDNITERLPENSPIQYQQEKAGLGSSPDKPYMIKDVQNQRYYLAKSQIQELIKAKDYTKLAKLLSNRHTYNISLRLKEQLFEVNPRIPSSRDIENAKFVLDKTEKNKYWQIYSSASPAFQNKWSLFGYYRYLLGLDPKQTIHELVKLGQKAGLQFEGYENLPSDFNLEDLKNIRIKTPLFSQKDNFKLSLLDFNNYYDGEIKAPEFGLPLFLPKELRKNSSNIGSSQNSNSPWEQEIISQFKDQNLSNQDQLAQFSTKIWEKIIGDENEFDQNNRLQYKLLKDLQESWINKTRDNLYWTYLGDKLKVKPKNNLDAKFRQISNLQELLTAFYTSAALSNNWNYYQDSGAKSTIIFEEIAELDPKVKEKVGADVYQLKFHYAIGFDDNAGKFNQEVIRSSSRTIYLKTSGKSKLEADTIDQLNQAVENAPLGLQSFYLDTERFGVFQKLATSLAVQHKQKEKPLPKKLNNDGYTLIHDKLKKPVIPQISSSPEKDWFEGKLNQNGQSQNVNVSTFGSIIESPYFSTNFQEEADLDQEGQDDSKQGNKSLDNQEAGLLKQKLAILLGNQFIQYYQQNDKEIEFEIINVEKVSELSFRVEFKLAKTLEDNGKTIRVLSDETMSLIVNTTIEKAPEMSAAPEVFDTKWVEQYDPRTPLAAKTKFVLKFKDQIPVDASGNISDKWLASIPLVIHQQMLRLSPVVKTIRELGLKTEQQQQQQQQQQKKAVRKEEELETYNPKDEFNILNPLTKAHRLTLSNLVNNDPNYKIEDLKVIKNEAGDHQLEFSLRANNIKRLMNTPITFADYNPFFYFNEDWRNIDKYLNNKGNVSSQQQQQQQQQPGGGNQGSGLIQRLNKNIKPETFTPALIALKRDNNTNLSNYSDKIIMIKPKYLVERSIGVPWSTGLDGYIGSEQLKGGTSSNGQKRFKQDFIQALGLKNTEYHGKLGLSIRIFDPGNELAKIKDASNKKGEEKLLKSYDLFKNYLNEYEKKSPKIAKGWTNIHPDQKEYPNPNQKLPENYLNLVLNQPWKVTLYNSSDFITNLFVEPEGSDRGSGAKLKQVIQKQVNNNYADWGSAYLTFWYDKDIITNQPNVITANIADVFIKDVKELEDNTKLIAPNITQWWPNISGSKEKFYKPTVFFGNWENENSNMNSQGQTPTWEKIREGFALQALKSSFDQKTRTFVLTTNAPLPLWKYGPLGFQNGPNFKTQDWRLVFQNDDNQIAALRVQEQDRPEKSSEDKDKQKWIKFKVVIPEEMFNSGNIRFVGVMQIQGPNTLWLPVINSSVIYDFYRGTGDSNDVANLNVAPWQVKTIAFTNNAFNNVFKEFNISKKIVE</sequence>
<dbReference type="eggNOG" id="ENOG5030MFH">
    <property type="taxonomic scope" value="Bacteria"/>
</dbReference>
<organism evidence="2 3">
    <name type="scientific">Mesomycoplasma hyopneumoniae (strain J / ATCC 25934 / NCTC 10110)</name>
    <name type="common">Mycoplasma hyopneumoniae</name>
    <dbReference type="NCBI Taxonomy" id="262719"/>
    <lineage>
        <taxon>Bacteria</taxon>
        <taxon>Bacillati</taxon>
        <taxon>Mycoplasmatota</taxon>
        <taxon>Mycoplasmoidales</taxon>
        <taxon>Metamycoplasmataceae</taxon>
        <taxon>Mesomycoplasma</taxon>
    </lineage>
</organism>
<dbReference type="OrthoDB" id="401246at2"/>
<proteinExistence type="predicted"/>
<dbReference type="KEGG" id="mhj:MHJ_0493"/>
<evidence type="ECO:0000313" key="2">
    <source>
        <dbReference type="EMBL" id="AAZ44579.1"/>
    </source>
</evidence>
<dbReference type="RefSeq" id="WP_011284243.1">
    <property type="nucleotide sequence ID" value="NC_007295.1"/>
</dbReference>
<dbReference type="HOGENOM" id="CLU_236461_0_0_14"/>